<evidence type="ECO:0000313" key="1">
    <source>
        <dbReference type="EMBL" id="MFN1219076.1"/>
    </source>
</evidence>
<proteinExistence type="predicted"/>
<keyword evidence="2" id="KW-1185">Reference proteome</keyword>
<organism evidence="1 2">
    <name type="scientific">Chryseobacterium kwangjuense</name>
    <dbReference type="NCBI Taxonomy" id="267125"/>
    <lineage>
        <taxon>Bacteria</taxon>
        <taxon>Pseudomonadati</taxon>
        <taxon>Bacteroidota</taxon>
        <taxon>Flavobacteriia</taxon>
        <taxon>Flavobacteriales</taxon>
        <taxon>Weeksellaceae</taxon>
        <taxon>Chryseobacterium group</taxon>
        <taxon>Chryseobacterium</taxon>
    </lineage>
</organism>
<accession>A0ABW9K7P7</accession>
<sequence>MKTILMVLFFAPLSYSAQKLIHIIQYKGMETSTVERKWLTTNIFLYDNMNCKMQVITYASKEMQKDNIIENYAEEIGSYKKVDDTIHIKLNDEFFERNYLLKKKESLSFNAFRRSHKNGWEMDIKKIILA</sequence>
<dbReference type="EMBL" id="JBJXVJ010000004">
    <property type="protein sequence ID" value="MFN1219076.1"/>
    <property type="molecule type" value="Genomic_DNA"/>
</dbReference>
<protein>
    <submittedName>
        <fullName evidence="1">Uncharacterized protein</fullName>
    </submittedName>
</protein>
<evidence type="ECO:0000313" key="2">
    <source>
        <dbReference type="Proteomes" id="UP001634154"/>
    </source>
</evidence>
<gene>
    <name evidence="1" type="ORF">ACKW6Q_19075</name>
</gene>
<comment type="caution">
    <text evidence="1">The sequence shown here is derived from an EMBL/GenBank/DDBJ whole genome shotgun (WGS) entry which is preliminary data.</text>
</comment>
<dbReference type="Proteomes" id="UP001634154">
    <property type="component" value="Unassembled WGS sequence"/>
</dbReference>
<dbReference type="RefSeq" id="WP_409357848.1">
    <property type="nucleotide sequence ID" value="NZ_JBJXVJ010000004.1"/>
</dbReference>
<reference evidence="1 2" key="1">
    <citation type="submission" date="2024-12" db="EMBL/GenBank/DDBJ databases">
        <title>Draft genome sequence of Chryseobacterium kwangjuense AG447.</title>
        <authorList>
            <person name="Cheptsov V.S."/>
            <person name="Belov A."/>
            <person name="Zavarzina A.G."/>
        </authorList>
    </citation>
    <scope>NUCLEOTIDE SEQUENCE [LARGE SCALE GENOMIC DNA]</scope>
    <source>
        <strain evidence="1 2">AG447</strain>
    </source>
</reference>
<name>A0ABW9K7P7_9FLAO</name>